<keyword evidence="8" id="KW-1185">Reference proteome</keyword>
<dbReference type="RefSeq" id="WP_114563121.1">
    <property type="nucleotide sequence ID" value="NZ_CP031124.1"/>
</dbReference>
<dbReference type="AlphaFoldDB" id="A0A345DCA6"/>
<gene>
    <name evidence="7" type="primary">steT_2</name>
    <name evidence="7" type="ORF">DTO96_101734</name>
</gene>
<feature type="transmembrane region" description="Helical" evidence="6">
    <location>
        <begin position="21"/>
        <end position="43"/>
    </location>
</feature>
<dbReference type="PIRSF" id="PIRSF006060">
    <property type="entry name" value="AA_transporter"/>
    <property type="match status" value="1"/>
</dbReference>
<evidence type="ECO:0000256" key="3">
    <source>
        <dbReference type="ARBA" id="ARBA00022692"/>
    </source>
</evidence>
<dbReference type="InterPro" id="IPR002293">
    <property type="entry name" value="AA/rel_permease1"/>
</dbReference>
<feature type="transmembrane region" description="Helical" evidence="6">
    <location>
        <begin position="437"/>
        <end position="458"/>
    </location>
</feature>
<feature type="transmembrane region" description="Helical" evidence="6">
    <location>
        <begin position="370"/>
        <end position="393"/>
    </location>
</feature>
<name>A0A345DCA6_9BURK</name>
<protein>
    <submittedName>
        <fullName evidence="7">Serine/threonine exchanger SteT</fullName>
    </submittedName>
</protein>
<feature type="transmembrane region" description="Helical" evidence="6">
    <location>
        <begin position="49"/>
        <end position="70"/>
    </location>
</feature>
<keyword evidence="4 6" id="KW-1133">Transmembrane helix</keyword>
<feature type="transmembrane region" description="Helical" evidence="6">
    <location>
        <begin position="135"/>
        <end position="155"/>
    </location>
</feature>
<dbReference type="PANTHER" id="PTHR42770">
    <property type="entry name" value="AMINO ACID TRANSPORTER-RELATED"/>
    <property type="match status" value="1"/>
</dbReference>
<dbReference type="GO" id="GO:0005886">
    <property type="term" value="C:plasma membrane"/>
    <property type="evidence" value="ECO:0007669"/>
    <property type="project" value="UniProtKB-SubCell"/>
</dbReference>
<feature type="transmembrane region" description="Helical" evidence="6">
    <location>
        <begin position="91"/>
        <end position="115"/>
    </location>
</feature>
<evidence type="ECO:0000256" key="6">
    <source>
        <dbReference type="SAM" id="Phobius"/>
    </source>
</evidence>
<keyword evidence="5 6" id="KW-0472">Membrane</keyword>
<evidence type="ECO:0000313" key="7">
    <source>
        <dbReference type="EMBL" id="AXF85994.1"/>
    </source>
</evidence>
<feature type="transmembrane region" description="Helical" evidence="6">
    <location>
        <begin position="413"/>
        <end position="431"/>
    </location>
</feature>
<dbReference type="InterPro" id="IPR050367">
    <property type="entry name" value="APC_superfamily"/>
</dbReference>
<comment type="subcellular location">
    <subcellularLocation>
        <location evidence="1">Cell membrane</location>
        <topology evidence="1">Multi-pass membrane protein</topology>
    </subcellularLocation>
</comment>
<evidence type="ECO:0000256" key="5">
    <source>
        <dbReference type="ARBA" id="ARBA00023136"/>
    </source>
</evidence>
<dbReference type="Pfam" id="PF13520">
    <property type="entry name" value="AA_permease_2"/>
    <property type="match status" value="1"/>
</dbReference>
<accession>A0A345DCA6</accession>
<dbReference type="Proteomes" id="UP000252182">
    <property type="component" value="Chromosome"/>
</dbReference>
<keyword evidence="2" id="KW-1003">Cell membrane</keyword>
<dbReference type="EMBL" id="CP031124">
    <property type="protein sequence ID" value="AXF85994.1"/>
    <property type="molecule type" value="Genomic_DNA"/>
</dbReference>
<feature type="transmembrane region" description="Helical" evidence="6">
    <location>
        <begin position="342"/>
        <end position="364"/>
    </location>
</feature>
<evidence type="ECO:0000256" key="2">
    <source>
        <dbReference type="ARBA" id="ARBA00022475"/>
    </source>
</evidence>
<feature type="transmembrane region" description="Helical" evidence="6">
    <location>
        <begin position="203"/>
        <end position="228"/>
    </location>
</feature>
<feature type="transmembrane region" description="Helical" evidence="6">
    <location>
        <begin position="297"/>
        <end position="322"/>
    </location>
</feature>
<evidence type="ECO:0000256" key="4">
    <source>
        <dbReference type="ARBA" id="ARBA00022989"/>
    </source>
</evidence>
<organism evidence="7 8">
    <name type="scientific">Ephemeroptericola cinctiostellae</name>
    <dbReference type="NCBI Taxonomy" id="2268024"/>
    <lineage>
        <taxon>Bacteria</taxon>
        <taxon>Pseudomonadati</taxon>
        <taxon>Pseudomonadota</taxon>
        <taxon>Betaproteobacteria</taxon>
        <taxon>Burkholderiales</taxon>
        <taxon>Burkholderiaceae</taxon>
        <taxon>Ephemeroptericola</taxon>
    </lineage>
</organism>
<proteinExistence type="predicted"/>
<dbReference type="Gene3D" id="1.20.1740.10">
    <property type="entry name" value="Amino acid/polyamine transporter I"/>
    <property type="match status" value="1"/>
</dbReference>
<feature type="transmembrane region" description="Helical" evidence="6">
    <location>
        <begin position="162"/>
        <end position="183"/>
    </location>
</feature>
<feature type="transmembrane region" description="Helical" evidence="6">
    <location>
        <begin position="240"/>
        <end position="260"/>
    </location>
</feature>
<sequence length="485" mass="52028">MILKEKLQAFLKNGEVGFPTALAASVGIVMASPVILTASTGFGLGGSSFVIAMLIACVMMLCQATTFSELASMLPTGSSVYDYISCGMGRFFAVMGTISAYILVHAFAGTAEVILSGIMATVNFPNVQDYLDAKGGAWMVGVGLVLFFAALNYFGVQAFAKVEILLTVAMFATLTIFGFIGLTQPAVAPIEGFVGKSVIGTDLMSTMSLVGMAMFMFLGMELVTPLAPEIRNSHRNIPKAMMLGMLLVLVCMLMWGAGMARQVENVALDPAGTVHILETPDSIPAFANQIMGKAGRIWLGLAFLCAGAACINALMASVSRIIQGMAEDGSLPKVFAKVHPKYRSPVVGIIAAAVIPVAHTIWIGGDLDKILPLVLAAVCAWGFAYLLVTFSLISLRIRRPDLPRAYRVPFYPLPQIISSIGIIVGLYFVAPPTIDPALVYVPFVWMLVLTGIYSFIWVKVVKRESLFTPTPIEEVLERLFKSHEQ</sequence>
<keyword evidence="3 6" id="KW-0812">Transmembrane</keyword>
<dbReference type="KEGG" id="hyf:DTO96_101734"/>
<evidence type="ECO:0000256" key="1">
    <source>
        <dbReference type="ARBA" id="ARBA00004651"/>
    </source>
</evidence>
<dbReference type="PANTHER" id="PTHR42770:SF12">
    <property type="entry name" value="AMINO ACID TRANSPORTER"/>
    <property type="match status" value="1"/>
</dbReference>
<evidence type="ECO:0000313" key="8">
    <source>
        <dbReference type="Proteomes" id="UP000252182"/>
    </source>
</evidence>
<dbReference type="GO" id="GO:0022857">
    <property type="term" value="F:transmembrane transporter activity"/>
    <property type="evidence" value="ECO:0007669"/>
    <property type="project" value="InterPro"/>
</dbReference>
<reference evidence="8" key="1">
    <citation type="submission" date="2018-07" db="EMBL/GenBank/DDBJ databases">
        <authorList>
            <person name="Kim H."/>
        </authorList>
    </citation>
    <scope>NUCLEOTIDE SEQUENCE [LARGE SCALE GENOMIC DNA]</scope>
    <source>
        <strain evidence="8">F02</strain>
    </source>
</reference>
<dbReference type="OrthoDB" id="9804700at2"/>